<evidence type="ECO:0000313" key="2">
    <source>
        <dbReference type="Proteomes" id="UP000441523"/>
    </source>
</evidence>
<dbReference type="AlphaFoldDB" id="A0A6N6N065"/>
<reference evidence="1 2" key="1">
    <citation type="submission" date="2019-09" db="EMBL/GenBank/DDBJ databases">
        <title>YIM 132548 draft genome.</title>
        <authorList>
            <person name="Jiang L."/>
        </authorList>
    </citation>
    <scope>NUCLEOTIDE SEQUENCE [LARGE SCALE GENOMIC DNA]</scope>
    <source>
        <strain evidence="1 2">YIM 132548</strain>
    </source>
</reference>
<accession>A0A6N6N065</accession>
<sequence length="117" mass="11821">MPETKLNLFAPSLPPMRLVDPPRQVSTTSGLAPLRRGLFCLAALALPVLGMTLADKVHRAGPAGAMQAAAGSLVPSGGSAAAHPTVTRLAREAGSTALPPAGLILRASLPTDPSSPR</sequence>
<organism evidence="1 2">
    <name type="scientific">Methylobacterium planeticum</name>
    <dbReference type="NCBI Taxonomy" id="2615211"/>
    <lineage>
        <taxon>Bacteria</taxon>
        <taxon>Pseudomonadati</taxon>
        <taxon>Pseudomonadota</taxon>
        <taxon>Alphaproteobacteria</taxon>
        <taxon>Hyphomicrobiales</taxon>
        <taxon>Methylobacteriaceae</taxon>
        <taxon>Methylobacterium</taxon>
    </lineage>
</organism>
<dbReference type="EMBL" id="VZZJ01000002">
    <property type="protein sequence ID" value="KAB1075535.1"/>
    <property type="molecule type" value="Genomic_DNA"/>
</dbReference>
<protein>
    <submittedName>
        <fullName evidence="1">Uncharacterized protein</fullName>
    </submittedName>
</protein>
<keyword evidence="2" id="KW-1185">Reference proteome</keyword>
<name>A0A6N6N065_9HYPH</name>
<dbReference type="RefSeq" id="WP_150961598.1">
    <property type="nucleotide sequence ID" value="NZ_VZZJ01000002.1"/>
</dbReference>
<proteinExistence type="predicted"/>
<dbReference type="Proteomes" id="UP000441523">
    <property type="component" value="Unassembled WGS sequence"/>
</dbReference>
<evidence type="ECO:0000313" key="1">
    <source>
        <dbReference type="EMBL" id="KAB1075535.1"/>
    </source>
</evidence>
<gene>
    <name evidence="1" type="ORF">F6X51_02295</name>
</gene>
<comment type="caution">
    <text evidence="1">The sequence shown here is derived from an EMBL/GenBank/DDBJ whole genome shotgun (WGS) entry which is preliminary data.</text>
</comment>